<gene>
    <name evidence="1" type="ORF">AN672_04535</name>
</gene>
<dbReference type="RefSeq" id="WP_057063223.1">
    <property type="nucleotide sequence ID" value="NZ_JADVFX010000002.1"/>
</dbReference>
<reference evidence="1 2" key="2">
    <citation type="journal article" date="2017" name="PLoS ONE">
        <title>Genomic and phenotypic characterisation of fluoroquinolone resistance mechanisms in Enterobacteriaceae in Durban, South Africa.</title>
        <authorList>
            <person name="Osei Sekyere J."/>
            <person name="Amoako D.G."/>
        </authorList>
    </citation>
    <scope>NUCLEOTIDE SEQUENCE [LARGE SCALE GENOMIC DNA]</scope>
    <source>
        <strain evidence="1 2">ST62:944112508</strain>
    </source>
</reference>
<reference evidence="2" key="1">
    <citation type="submission" date="2015-09" db="EMBL/GenBank/DDBJ databases">
        <title>Prevalence of NDMs in South Africa.</title>
        <authorList>
            <person name="Osei Sekyere J."/>
            <person name="Govinden U."/>
            <person name="Essack S."/>
            <person name="Haldorsen B."/>
            <person name="Samuelsen O."/>
            <person name="Aasnaes B."/>
            <person name="Sundsfjord A."/>
        </authorList>
    </citation>
    <scope>NUCLEOTIDE SEQUENCE [LARGE SCALE GENOMIC DNA]</scope>
    <source>
        <strain evidence="2">ST62:944112508</strain>
    </source>
</reference>
<name>A0AA40NN58_CITFR</name>
<dbReference type="EMBL" id="LJEB01000018">
    <property type="protein sequence ID" value="KPR56859.1"/>
    <property type="molecule type" value="Genomic_DNA"/>
</dbReference>
<proteinExistence type="predicted"/>
<evidence type="ECO:0000313" key="2">
    <source>
        <dbReference type="Proteomes" id="UP000050520"/>
    </source>
</evidence>
<sequence length="113" mass="12814">MSKIVALIADEEQGQKPSIRQRRLLTRAGLRKAKRMTHLDTLAKKLGYQLVRNTSVVVRHTVTVDSIRKLTPAEVSFAPRVKKMTYTEACKISRDLSDSREERLMSASFDGPE</sequence>
<organism evidence="1 2">
    <name type="scientific">Citrobacter freundii</name>
    <dbReference type="NCBI Taxonomy" id="546"/>
    <lineage>
        <taxon>Bacteria</taxon>
        <taxon>Pseudomonadati</taxon>
        <taxon>Pseudomonadota</taxon>
        <taxon>Gammaproteobacteria</taxon>
        <taxon>Enterobacterales</taxon>
        <taxon>Enterobacteriaceae</taxon>
        <taxon>Citrobacter</taxon>
        <taxon>Citrobacter freundii complex</taxon>
    </lineage>
</organism>
<dbReference type="Proteomes" id="UP000050520">
    <property type="component" value="Unassembled WGS sequence"/>
</dbReference>
<accession>A0AA40NN58</accession>
<comment type="caution">
    <text evidence="1">The sequence shown here is derived from an EMBL/GenBank/DDBJ whole genome shotgun (WGS) entry which is preliminary data.</text>
</comment>
<dbReference type="AlphaFoldDB" id="A0AA40NN58"/>
<protein>
    <submittedName>
        <fullName evidence="1">Uncharacterized protein</fullName>
    </submittedName>
</protein>
<evidence type="ECO:0000313" key="1">
    <source>
        <dbReference type="EMBL" id="KPR56859.1"/>
    </source>
</evidence>